<comment type="caution">
    <text evidence="1">The sequence shown here is derived from an EMBL/GenBank/DDBJ whole genome shotgun (WGS) entry which is preliminary data.</text>
</comment>
<accession>A0A8X6LTW1</accession>
<evidence type="ECO:0000313" key="1">
    <source>
        <dbReference type="EMBL" id="GFR20482.1"/>
    </source>
</evidence>
<dbReference type="AlphaFoldDB" id="A0A8X6LTW1"/>
<evidence type="ECO:0000313" key="2">
    <source>
        <dbReference type="Proteomes" id="UP000887116"/>
    </source>
</evidence>
<proteinExistence type="predicted"/>
<organism evidence="1 2">
    <name type="scientific">Trichonephila clavata</name>
    <name type="common">Joro spider</name>
    <name type="synonym">Nephila clavata</name>
    <dbReference type="NCBI Taxonomy" id="2740835"/>
    <lineage>
        <taxon>Eukaryota</taxon>
        <taxon>Metazoa</taxon>
        <taxon>Ecdysozoa</taxon>
        <taxon>Arthropoda</taxon>
        <taxon>Chelicerata</taxon>
        <taxon>Arachnida</taxon>
        <taxon>Araneae</taxon>
        <taxon>Araneomorphae</taxon>
        <taxon>Entelegynae</taxon>
        <taxon>Araneoidea</taxon>
        <taxon>Nephilidae</taxon>
        <taxon>Trichonephila</taxon>
    </lineage>
</organism>
<reference evidence="1" key="1">
    <citation type="submission" date="2020-07" db="EMBL/GenBank/DDBJ databases">
        <title>Multicomponent nature underlies the extraordinary mechanical properties of spider dragline silk.</title>
        <authorList>
            <person name="Kono N."/>
            <person name="Nakamura H."/>
            <person name="Mori M."/>
            <person name="Yoshida Y."/>
            <person name="Ohtoshi R."/>
            <person name="Malay A.D."/>
            <person name="Moran D.A.P."/>
            <person name="Tomita M."/>
            <person name="Numata K."/>
            <person name="Arakawa K."/>
        </authorList>
    </citation>
    <scope>NUCLEOTIDE SEQUENCE</scope>
</reference>
<sequence length="90" mass="10499">MNGHSGVRQKISKNKQRATIVVRTQYDEGNVFMPLPRSSCTYGRYTQWIRLCISCGDHVDPYLFTGFPQRFLPSFQQDIVMWHTICNVLD</sequence>
<name>A0A8X6LTW1_TRICU</name>
<dbReference type="EMBL" id="BMAO01018077">
    <property type="protein sequence ID" value="GFR20482.1"/>
    <property type="molecule type" value="Genomic_DNA"/>
</dbReference>
<keyword evidence="2" id="KW-1185">Reference proteome</keyword>
<dbReference type="Proteomes" id="UP000887116">
    <property type="component" value="Unassembled WGS sequence"/>
</dbReference>
<gene>
    <name evidence="1" type="ORF">TNCT_369131</name>
</gene>
<protein>
    <submittedName>
        <fullName evidence="1">Uncharacterized protein</fullName>
    </submittedName>
</protein>